<name>A0A2U1B4C4_9BACT</name>
<dbReference type="PANTHER" id="PTHR43861:SF1">
    <property type="entry name" value="TRANS-ACONITATE 2-METHYLTRANSFERASE"/>
    <property type="match status" value="1"/>
</dbReference>
<dbReference type="RefSeq" id="WP_116883505.1">
    <property type="nucleotide sequence ID" value="NZ_CABMMC010000050.1"/>
</dbReference>
<dbReference type="GeneID" id="78294740"/>
<keyword evidence="1" id="KW-0489">Methyltransferase</keyword>
<dbReference type="GO" id="GO:0032259">
    <property type="term" value="P:methylation"/>
    <property type="evidence" value="ECO:0007669"/>
    <property type="project" value="UniProtKB-KW"/>
</dbReference>
<dbReference type="Gene3D" id="1.10.150.290">
    <property type="entry name" value="S-adenosyl-L-methionine-dependent methyltransferases"/>
    <property type="match status" value="1"/>
</dbReference>
<dbReference type="InterPro" id="IPR029063">
    <property type="entry name" value="SAM-dependent_MTases_sf"/>
</dbReference>
<dbReference type="InterPro" id="IPR023149">
    <property type="entry name" value="Trans_acon_MeTrfase_C"/>
</dbReference>
<organism evidence="1 2">
    <name type="scientific">Victivallis vadensis</name>
    <dbReference type="NCBI Taxonomy" id="172901"/>
    <lineage>
        <taxon>Bacteria</taxon>
        <taxon>Pseudomonadati</taxon>
        <taxon>Lentisphaerota</taxon>
        <taxon>Lentisphaeria</taxon>
        <taxon>Victivallales</taxon>
        <taxon>Victivallaceae</taxon>
        <taxon>Victivallis</taxon>
    </lineage>
</organism>
<dbReference type="SUPFAM" id="SSF53335">
    <property type="entry name" value="S-adenosyl-L-methionine-dependent methyltransferases"/>
    <property type="match status" value="1"/>
</dbReference>
<dbReference type="Pfam" id="PF13489">
    <property type="entry name" value="Methyltransf_23"/>
    <property type="match status" value="1"/>
</dbReference>
<evidence type="ECO:0000313" key="2">
    <source>
        <dbReference type="Proteomes" id="UP000245959"/>
    </source>
</evidence>
<proteinExistence type="predicted"/>
<comment type="caution">
    <text evidence="1">The sequence shown here is derived from an EMBL/GenBank/DDBJ whole genome shotgun (WGS) entry which is preliminary data.</text>
</comment>
<accession>A0A2U1B4C4</accession>
<keyword evidence="2" id="KW-1185">Reference proteome</keyword>
<dbReference type="Gene3D" id="3.40.50.150">
    <property type="entry name" value="Vaccinia Virus protein VP39"/>
    <property type="match status" value="1"/>
</dbReference>
<dbReference type="GO" id="GO:0030798">
    <property type="term" value="F:trans-aconitate 2-methyltransferase activity"/>
    <property type="evidence" value="ECO:0007669"/>
    <property type="project" value="InterPro"/>
</dbReference>
<evidence type="ECO:0000313" key="1">
    <source>
        <dbReference type="EMBL" id="PVY43529.1"/>
    </source>
</evidence>
<gene>
    <name evidence="1" type="ORF">C8D82_10856</name>
</gene>
<keyword evidence="1" id="KW-0808">Transferase</keyword>
<reference evidence="1 2" key="1">
    <citation type="submission" date="2018-04" db="EMBL/GenBank/DDBJ databases">
        <title>Genomic Encyclopedia of Type Strains, Phase IV (KMG-IV): sequencing the most valuable type-strain genomes for metagenomic binning, comparative biology and taxonomic classification.</title>
        <authorList>
            <person name="Goeker M."/>
        </authorList>
    </citation>
    <scope>NUCLEOTIDE SEQUENCE [LARGE SCALE GENOMIC DNA]</scope>
    <source>
        <strain evidence="1 2">DSM 14823</strain>
    </source>
</reference>
<dbReference type="PANTHER" id="PTHR43861">
    <property type="entry name" value="TRANS-ACONITATE 2-METHYLTRANSFERASE-RELATED"/>
    <property type="match status" value="1"/>
</dbReference>
<dbReference type="EMBL" id="QEKH01000008">
    <property type="protein sequence ID" value="PVY43529.1"/>
    <property type="molecule type" value="Genomic_DNA"/>
</dbReference>
<dbReference type="AlphaFoldDB" id="A0A2U1B4C4"/>
<protein>
    <submittedName>
        <fullName evidence="1">Trans-aconitate 2-methyltransferase</fullName>
    </submittedName>
</protein>
<sequence length="257" mass="29420">MAEWDSTQYLKFEKERSRAAIDLANRIELEAPKRVLDLGCGPGNSTRVLAERFPGAHILGVDNSANMIEAARRDYPALEFRLFDATGDFAELGGSYDVVFSNACIQWVPDHPRLLRNMMGQLAPGGVMAVQIPNNFDAPVHRIIRELVAEPEWKPLFPAPRILYSLPPDDYFDLLAELSPEFHLWETVYFQRMPSHQALLEWYRGTGLRPYLAALSGAKKEAFEAEILRRITERYPLRKNGEIIFHFPRLFFTAVQQ</sequence>
<dbReference type="Proteomes" id="UP000245959">
    <property type="component" value="Unassembled WGS sequence"/>
</dbReference>
<dbReference type="CDD" id="cd02440">
    <property type="entry name" value="AdoMet_MTases"/>
    <property type="match status" value="1"/>
</dbReference>
<dbReference type="OrthoDB" id="9795085at2"/>